<dbReference type="Pfam" id="PF10350">
    <property type="entry name" value="DUF2428"/>
    <property type="match status" value="1"/>
</dbReference>
<evidence type="ECO:0000313" key="7">
    <source>
        <dbReference type="WBParaSite" id="EVEC_0000387501-mRNA-1"/>
    </source>
</evidence>
<dbReference type="EMBL" id="UXUI01007630">
    <property type="protein sequence ID" value="VDD88440.1"/>
    <property type="molecule type" value="Genomic_DNA"/>
</dbReference>
<evidence type="ECO:0000259" key="4">
    <source>
        <dbReference type="Pfam" id="PF25151"/>
    </source>
</evidence>
<feature type="domain" description="tRNA (32-2'-O)-methyltransferase regulator THADA-like C-terminal TPR repeats region" evidence="4">
    <location>
        <begin position="923"/>
        <end position="1067"/>
    </location>
</feature>
<evidence type="ECO:0000259" key="3">
    <source>
        <dbReference type="Pfam" id="PF25150"/>
    </source>
</evidence>
<dbReference type="GO" id="GO:0030488">
    <property type="term" value="P:tRNA methylation"/>
    <property type="evidence" value="ECO:0007669"/>
    <property type="project" value="TreeGrafter"/>
</dbReference>
<dbReference type="STRING" id="51028.A0A0N4V1P0"/>
<feature type="domain" description="tRNA (32-2'-O)-methyltransferase regulator THADA-like TPR repeats region" evidence="3">
    <location>
        <begin position="320"/>
        <end position="481"/>
    </location>
</feature>
<dbReference type="PANTHER" id="PTHR14387">
    <property type="entry name" value="THADA/DEATH RECEPTOR INTERACTING PROTEIN"/>
    <property type="match status" value="1"/>
</dbReference>
<accession>A0A0N4V1P0</accession>
<dbReference type="Pfam" id="PF25151">
    <property type="entry name" value="TPR_Trm732_C"/>
    <property type="match status" value="1"/>
</dbReference>
<dbReference type="InterPro" id="IPR051954">
    <property type="entry name" value="tRNA_methyltransferase_THADA"/>
</dbReference>
<organism evidence="7">
    <name type="scientific">Enterobius vermicularis</name>
    <name type="common">Human pinworm</name>
    <dbReference type="NCBI Taxonomy" id="51028"/>
    <lineage>
        <taxon>Eukaryota</taxon>
        <taxon>Metazoa</taxon>
        <taxon>Ecdysozoa</taxon>
        <taxon>Nematoda</taxon>
        <taxon>Chromadorea</taxon>
        <taxon>Rhabditida</taxon>
        <taxon>Spirurina</taxon>
        <taxon>Oxyuridomorpha</taxon>
        <taxon>Oxyuroidea</taxon>
        <taxon>Oxyuridae</taxon>
        <taxon>Enterobius</taxon>
    </lineage>
</organism>
<reference evidence="7" key="1">
    <citation type="submission" date="2016-04" db="UniProtKB">
        <authorList>
            <consortium name="WormBaseParasite"/>
        </authorList>
    </citation>
    <scope>IDENTIFICATION</scope>
</reference>
<dbReference type="InterPro" id="IPR056842">
    <property type="entry name" value="THADA-like_TPR_C"/>
</dbReference>
<proteinExistence type="predicted"/>
<keyword evidence="1" id="KW-0819">tRNA processing</keyword>
<dbReference type="WBParaSite" id="EVEC_0000387501-mRNA-1">
    <property type="protein sequence ID" value="EVEC_0000387501-mRNA-1"/>
    <property type="gene ID" value="EVEC_0000387501"/>
</dbReference>
<sequence>MALLIFSKRQVVATVHISVIFTCFYYDIPTIVFGNYLLVELSFEEMGPELVVNAGNGVVQMCHHLNKKKFSANDFLFLFRKSHPSWLSNCCEKHACFLTDLCLKKLLQSANAIAYDGDELYNIAKCIDRLMIILRETFSFLSAEVEKSLLTFVLSYWDYVLEAVGYICVSIFDSLLKLHFCSCRVCRKSSCDWVQDLHKFLFGSPVRCNAHLRCMLSFIKNSPTVKHLPADCINQAYRCVSVQALKFAVGFQFEFLLEQLFQASELIAYDLAMSLGIEPRCELHSCELLTLMRSENERVRLAVVEKLLPTLCRDRLSFDDASLNAILSLTKICLLSQKAAPQDISWQEMISKDRMIQAITHSKLKIRLSAWMVLTEQRKVHKFLDAFEIDLIRSFLLINFPEQYSGIGQKILVGLKKWWFSLKVFIRIAGVSLTLVKKGDPDGILSLYENFILWLKDFSFTSLRKGANFNRRLLALQVLDFIYVRRCWCSVETGKNSTDSAIKFETWVTRWFTVKEILYERMKDKLKLTENNLSALIGMFDDSYLLCQSTAYAILTSANFHLVAPFQVFDFSQFFEKTICKLLSLRSLNTDASGYRLKFYITKFPAEFRSVFDRLISMCEVRVGLISKSLLAIATEDGFLHSILNALAVMIDWADSCLLSEWESCLLEKVPSLCFRTVELIAPVVQALSPEGFKPAVDEQFSETEGGEFSQFLVACCWRAHKQISEILRLLLSKFPLERLCDFFLIEKVGKFYREQLTQCRHCGAFECAVAGFEYLCKLLWSTPLKANGNENATIPETWLHQVFAAFENEDGNIFLALFLLNIYENFVGNDSFCSARRSAGLPHLICSIILTEPAERNGVLLHHCLEVLLNFPKFSPEMQVHCINILRRIYADSRLRDKLSSSLEEVLHKCIFGCGSSHWPVRNACAQLFAVLMNHIFGVLSVSERGLFVPLQNRISAYKFFSRFVTIDNLIYFQLSNFCSMQDEFKIFPVLTLLTHLYPSPLSSGSCLSKYILPVIKLSLSCRSEKLRQLSVGALVSDAFFVVRWLSEVDWAHVRQNQLHSLLLMLFYFYEYFDCLQIRNEIYAITVHIITSQIYRKCGYNLGNIVSLLVSCMDSQESFPVKKLVDFVIFNPLALLGVNQGAVEGKGLDLADFKRILKAERRLNCIFWRELSETDYAFYSSYVIQLATEDLRRSDEVEVRQILELIVRITIHAERTGCLSEMKEEFEISILDNFHFSSSFTEDVVLALKFFYCAEKEWNFEWLRSCSRREDIPSRQLAATVAEHVLATGNSLREGIETAALFLQDDEFASILSDTLGLQHKFCSQLVLWLLIDRYPSLSPKIFENIPEDREDRFFDPCSTNVHAESHLFGAEHFEEMKNVFTVYRSFCYFPSQNVVFRLGLETRFKLFKAFPFSTICH</sequence>
<evidence type="ECO:0000256" key="1">
    <source>
        <dbReference type="ARBA" id="ARBA00022694"/>
    </source>
</evidence>
<reference evidence="5 6" key="2">
    <citation type="submission" date="2018-10" db="EMBL/GenBank/DDBJ databases">
        <authorList>
            <consortium name="Pathogen Informatics"/>
        </authorList>
    </citation>
    <scope>NUCLEOTIDE SEQUENCE [LARGE SCALE GENOMIC DNA]</scope>
</reference>
<evidence type="ECO:0000313" key="5">
    <source>
        <dbReference type="EMBL" id="VDD88440.1"/>
    </source>
</evidence>
<keyword evidence="6" id="KW-1185">Reference proteome</keyword>
<dbReference type="GO" id="GO:0005829">
    <property type="term" value="C:cytosol"/>
    <property type="evidence" value="ECO:0007669"/>
    <property type="project" value="TreeGrafter"/>
</dbReference>
<dbReference type="PANTHER" id="PTHR14387:SF7">
    <property type="entry name" value="THYROID ADENOMA-ASSOCIATED PROTEIN"/>
    <property type="match status" value="1"/>
</dbReference>
<evidence type="ECO:0000259" key="2">
    <source>
        <dbReference type="Pfam" id="PF10350"/>
    </source>
</evidence>
<dbReference type="InterPro" id="IPR019442">
    <property type="entry name" value="THADA/TRM732_DUF2428"/>
</dbReference>
<protein>
    <submittedName>
        <fullName evidence="7">DUF2428 domain-containing protein</fullName>
    </submittedName>
</protein>
<dbReference type="OrthoDB" id="73997at2759"/>
<evidence type="ECO:0000313" key="6">
    <source>
        <dbReference type="Proteomes" id="UP000274131"/>
    </source>
</evidence>
<feature type="domain" description="DUF2428" evidence="2">
    <location>
        <begin position="666"/>
        <end position="920"/>
    </location>
</feature>
<name>A0A0N4V1P0_ENTVE</name>
<dbReference type="InterPro" id="IPR056843">
    <property type="entry name" value="THADA-like_TPR"/>
</dbReference>
<dbReference type="Pfam" id="PF25150">
    <property type="entry name" value="TPR_Trm732"/>
    <property type="match status" value="1"/>
</dbReference>
<dbReference type="Proteomes" id="UP000274131">
    <property type="component" value="Unassembled WGS sequence"/>
</dbReference>
<gene>
    <name evidence="5" type="ORF">EVEC_LOCUS3583</name>
</gene>